<dbReference type="Proteomes" id="UP000287188">
    <property type="component" value="Unassembled WGS sequence"/>
</dbReference>
<proteinExistence type="predicted"/>
<dbReference type="RefSeq" id="WP_126549291.1">
    <property type="nucleotide sequence ID" value="NZ_BIFS01000001.1"/>
</dbReference>
<keyword evidence="2" id="KW-1185">Reference proteome</keyword>
<evidence type="ECO:0000313" key="2">
    <source>
        <dbReference type="Proteomes" id="UP000287188"/>
    </source>
</evidence>
<dbReference type="InterPro" id="IPR002591">
    <property type="entry name" value="Phosphodiest/P_Trfase"/>
</dbReference>
<reference evidence="2" key="1">
    <citation type="submission" date="2018-12" db="EMBL/GenBank/DDBJ databases">
        <title>Tengunoibacter tsumagoiensis gen. nov., sp. nov., Dictyobacter kobayashii sp. nov., D. alpinus sp. nov., and D. joshuensis sp. nov. and description of Dictyobacteraceae fam. nov. within the order Ktedonobacterales isolated from Tengu-no-mugimeshi.</title>
        <authorList>
            <person name="Wang C.M."/>
            <person name="Zheng Y."/>
            <person name="Sakai Y."/>
            <person name="Toyoda A."/>
            <person name="Minakuchi Y."/>
            <person name="Abe K."/>
            <person name="Yokota A."/>
            <person name="Yabe S."/>
        </authorList>
    </citation>
    <scope>NUCLEOTIDE SEQUENCE [LARGE SCALE GENOMIC DNA]</scope>
    <source>
        <strain evidence="2">Uno11</strain>
    </source>
</reference>
<dbReference type="AlphaFoldDB" id="A0A402AEV8"/>
<protein>
    <recommendedName>
        <fullName evidence="3">Alkaline phosphatase family protein</fullName>
    </recommendedName>
</protein>
<accession>A0A402AEV8</accession>
<sequence>MLNSASIKLVNSSRFAQRFIRPRYDSYCFSNLPATIQFLLTGNGQSALPLDVFGDLPTQYDTVVLFFIDAFGWRFFEKYADKYELLKTFMAEGVVSKMTSQFPSTTAAHVTCIHTGLNVGQSGVYEWNYYEPLVNDIISPLTFSFAGEKFTRDTIKNSGIAPQLFPAPDLLPDLTSWH</sequence>
<dbReference type="InterPro" id="IPR017850">
    <property type="entry name" value="Alkaline_phosphatase_core_sf"/>
</dbReference>
<dbReference type="OrthoDB" id="9779267at2"/>
<dbReference type="SUPFAM" id="SSF53649">
    <property type="entry name" value="Alkaline phosphatase-like"/>
    <property type="match status" value="1"/>
</dbReference>
<gene>
    <name evidence="1" type="ORF">KDK_14390</name>
</gene>
<dbReference type="Pfam" id="PF01663">
    <property type="entry name" value="Phosphodiest"/>
    <property type="match status" value="1"/>
</dbReference>
<evidence type="ECO:0008006" key="3">
    <source>
        <dbReference type="Google" id="ProtNLM"/>
    </source>
</evidence>
<evidence type="ECO:0000313" key="1">
    <source>
        <dbReference type="EMBL" id="GCE17639.1"/>
    </source>
</evidence>
<dbReference type="EMBL" id="BIFS01000001">
    <property type="protein sequence ID" value="GCE17639.1"/>
    <property type="molecule type" value="Genomic_DNA"/>
</dbReference>
<comment type="caution">
    <text evidence="1">The sequence shown here is derived from an EMBL/GenBank/DDBJ whole genome shotgun (WGS) entry which is preliminary data.</text>
</comment>
<name>A0A402AEV8_9CHLR</name>
<dbReference type="Gene3D" id="3.40.720.10">
    <property type="entry name" value="Alkaline Phosphatase, subunit A"/>
    <property type="match status" value="1"/>
</dbReference>
<organism evidence="1 2">
    <name type="scientific">Dictyobacter kobayashii</name>
    <dbReference type="NCBI Taxonomy" id="2014872"/>
    <lineage>
        <taxon>Bacteria</taxon>
        <taxon>Bacillati</taxon>
        <taxon>Chloroflexota</taxon>
        <taxon>Ktedonobacteria</taxon>
        <taxon>Ktedonobacterales</taxon>
        <taxon>Dictyobacteraceae</taxon>
        <taxon>Dictyobacter</taxon>
    </lineage>
</organism>